<dbReference type="PROSITE" id="PS51257">
    <property type="entry name" value="PROKAR_LIPOPROTEIN"/>
    <property type="match status" value="1"/>
</dbReference>
<comment type="caution">
    <text evidence="1">The sequence shown here is derived from an EMBL/GenBank/DDBJ whole genome shotgun (WGS) entry which is preliminary data.</text>
</comment>
<evidence type="ECO:0008006" key="3">
    <source>
        <dbReference type="Google" id="ProtNLM"/>
    </source>
</evidence>
<dbReference type="Proteomes" id="UP001337305">
    <property type="component" value="Unassembled WGS sequence"/>
</dbReference>
<reference evidence="1 2" key="1">
    <citation type="submission" date="2022-09" db="EMBL/GenBank/DDBJ databases">
        <title>Genome sequencing of Flavivirga sp. MEBiC05379.</title>
        <authorList>
            <person name="Oh H.-M."/>
            <person name="Kwon K.K."/>
            <person name="Park M.J."/>
            <person name="Yang S.-H."/>
        </authorList>
    </citation>
    <scope>NUCLEOTIDE SEQUENCE [LARGE SCALE GENOMIC DNA]</scope>
    <source>
        <strain evidence="1 2">MEBiC05379</strain>
    </source>
</reference>
<evidence type="ECO:0000313" key="1">
    <source>
        <dbReference type="EMBL" id="MEF3832049.1"/>
    </source>
</evidence>
<sequence length="283" mass="33164">MMRNTITILIICAFLGCNTNQKKKIPELENTISTDKVESKTLDSNLDGVWGLNNYFDNILADKEIAKYRIPAPTWFAILLEIKNDSLISYGSIIELEEKLNFNSDTLAVFNSFSGKYALFKKSNELHLKQFPNQDIIDSTTYIFRKRNDLKNLLEDKDRVHKISSNITKYFNENLISGVYENKKNKEIITFKKNGDLINFTGFDKYEVRNYFGTLHPHKNLDVITFTNSKQNDYKQFNWKFENKKLILTEFVHEKVDYKGKKEITDDFVLGKKVIELINRKNH</sequence>
<name>A0ABU7XNH7_9FLAO</name>
<dbReference type="RefSeq" id="WP_303309041.1">
    <property type="nucleotide sequence ID" value="NZ_JAODOP010000001.1"/>
</dbReference>
<keyword evidence="2" id="KW-1185">Reference proteome</keyword>
<accession>A0ABU7XNH7</accession>
<organism evidence="1 2">
    <name type="scientific">Flavivirga spongiicola</name>
    <dbReference type="NCBI Taxonomy" id="421621"/>
    <lineage>
        <taxon>Bacteria</taxon>
        <taxon>Pseudomonadati</taxon>
        <taxon>Bacteroidota</taxon>
        <taxon>Flavobacteriia</taxon>
        <taxon>Flavobacteriales</taxon>
        <taxon>Flavobacteriaceae</taxon>
        <taxon>Flavivirga</taxon>
    </lineage>
</organism>
<dbReference type="EMBL" id="JAODOP010000001">
    <property type="protein sequence ID" value="MEF3832049.1"/>
    <property type="molecule type" value="Genomic_DNA"/>
</dbReference>
<protein>
    <recommendedName>
        <fullName evidence="3">DUF4292 domain-containing protein</fullName>
    </recommendedName>
</protein>
<proteinExistence type="predicted"/>
<evidence type="ECO:0000313" key="2">
    <source>
        <dbReference type="Proteomes" id="UP001337305"/>
    </source>
</evidence>
<gene>
    <name evidence="1" type="ORF">N1F79_02800</name>
</gene>